<dbReference type="Gene3D" id="1.20.1270.60">
    <property type="entry name" value="Arfaptin homology (AH) domain/BAR domain"/>
    <property type="match status" value="1"/>
</dbReference>
<sequence>MNVNKKIGRFKQWAGERMGSESKTALSDDFKALEVEMNLRHEGMEKLQKSMTTYVKALSKRNEGDDKEKTLPIAYMGSTMVNHGEDFENASEFGQCLIS</sequence>
<dbReference type="OrthoDB" id="14167at2759"/>
<feature type="domain" description="BAR" evidence="1">
    <location>
        <begin position="4"/>
        <end position="98"/>
    </location>
</feature>
<reference evidence="2" key="1">
    <citation type="submission" date="2021-01" db="EMBL/GenBank/DDBJ databases">
        <title>Chromosome-level genome assembly of a human fungal pathogen reveals clustering of transcriptionally co-regulated genes.</title>
        <authorList>
            <person name="Voorhies M."/>
            <person name="Cohen S."/>
            <person name="Shea T.P."/>
            <person name="Petrus S."/>
            <person name="Munoz J.F."/>
            <person name="Poplawski S."/>
            <person name="Goldman W.E."/>
            <person name="Michael T."/>
            <person name="Cuomo C.A."/>
            <person name="Sil A."/>
            <person name="Beyhan S."/>
        </authorList>
    </citation>
    <scope>NUCLEOTIDE SEQUENCE</scope>
    <source>
        <strain evidence="2">WU24</strain>
    </source>
</reference>
<dbReference type="InterPro" id="IPR027267">
    <property type="entry name" value="AH/BAR_dom_sf"/>
</dbReference>
<organism evidence="2 3">
    <name type="scientific">Ajellomyces capsulatus</name>
    <name type="common">Darling's disease fungus</name>
    <name type="synonym">Histoplasma capsulatum</name>
    <dbReference type="NCBI Taxonomy" id="5037"/>
    <lineage>
        <taxon>Eukaryota</taxon>
        <taxon>Fungi</taxon>
        <taxon>Dikarya</taxon>
        <taxon>Ascomycota</taxon>
        <taxon>Pezizomycotina</taxon>
        <taxon>Eurotiomycetes</taxon>
        <taxon>Eurotiomycetidae</taxon>
        <taxon>Onygenales</taxon>
        <taxon>Ajellomycetaceae</taxon>
        <taxon>Histoplasma</taxon>
    </lineage>
</organism>
<dbReference type="Proteomes" id="UP000663671">
    <property type="component" value="Chromosome 2"/>
</dbReference>
<proteinExistence type="predicted"/>
<evidence type="ECO:0000313" key="2">
    <source>
        <dbReference type="EMBL" id="QSS59395.1"/>
    </source>
</evidence>
<dbReference type="EMBL" id="CP069109">
    <property type="protein sequence ID" value="QSS59395.1"/>
    <property type="molecule type" value="Genomic_DNA"/>
</dbReference>
<evidence type="ECO:0000259" key="1">
    <source>
        <dbReference type="Pfam" id="PF03114"/>
    </source>
</evidence>
<dbReference type="VEuPathDB" id="FungiDB:I7I51_08830"/>
<accession>A0A8A1M1E3</accession>
<dbReference type="GO" id="GO:0005737">
    <property type="term" value="C:cytoplasm"/>
    <property type="evidence" value="ECO:0007669"/>
    <property type="project" value="InterPro"/>
</dbReference>
<dbReference type="SUPFAM" id="SSF103657">
    <property type="entry name" value="BAR/IMD domain-like"/>
    <property type="match status" value="1"/>
</dbReference>
<dbReference type="Pfam" id="PF03114">
    <property type="entry name" value="BAR"/>
    <property type="match status" value="1"/>
</dbReference>
<dbReference type="InterPro" id="IPR004148">
    <property type="entry name" value="BAR_dom"/>
</dbReference>
<gene>
    <name evidence="2" type="ORF">I7I51_08830</name>
</gene>
<protein>
    <recommendedName>
        <fullName evidence="1">BAR domain-containing protein</fullName>
    </recommendedName>
</protein>
<dbReference type="AlphaFoldDB" id="A0A8A1M1E3"/>
<evidence type="ECO:0000313" key="3">
    <source>
        <dbReference type="Proteomes" id="UP000663671"/>
    </source>
</evidence>
<name>A0A8A1M1E3_AJECA</name>